<dbReference type="InterPro" id="IPR032710">
    <property type="entry name" value="NTF2-like_dom_sf"/>
</dbReference>
<dbReference type="SUPFAM" id="SSF54427">
    <property type="entry name" value="NTF2-like"/>
    <property type="match status" value="1"/>
</dbReference>
<name>A0A9X2A778_9FLAO</name>
<dbReference type="RefSeq" id="WP_240100092.1">
    <property type="nucleotide sequence ID" value="NZ_JAJSON010000025.1"/>
</dbReference>
<accession>A0A9X2A778</accession>
<proteinExistence type="predicted"/>
<dbReference type="EMBL" id="JAJSON010000025">
    <property type="protein sequence ID" value="MCG9972735.1"/>
    <property type="molecule type" value="Genomic_DNA"/>
</dbReference>
<protein>
    <submittedName>
        <fullName evidence="1">Nuclear transport factor 2 family protein</fullName>
    </submittedName>
</protein>
<dbReference type="Gene3D" id="3.10.450.50">
    <property type="match status" value="1"/>
</dbReference>
<reference evidence="1" key="1">
    <citation type="submission" date="2021-12" db="EMBL/GenBank/DDBJ databases">
        <title>Description of Gramella crocea sp. nov., a new bacterium isolated from activated sludge.</title>
        <authorList>
            <person name="Zhang X."/>
        </authorList>
    </citation>
    <scope>NUCLEOTIDE SEQUENCE</scope>
    <source>
        <strain evidence="1">YB25</strain>
    </source>
</reference>
<dbReference type="AlphaFoldDB" id="A0A9X2A778"/>
<gene>
    <name evidence="1" type="ORF">LU635_13885</name>
</gene>
<evidence type="ECO:0000313" key="1">
    <source>
        <dbReference type="EMBL" id="MCG9972735.1"/>
    </source>
</evidence>
<dbReference type="Proteomes" id="UP001139344">
    <property type="component" value="Unassembled WGS sequence"/>
</dbReference>
<organism evidence="1 2">
    <name type="scientific">Christiangramia crocea</name>
    <dbReference type="NCBI Taxonomy" id="2904124"/>
    <lineage>
        <taxon>Bacteria</taxon>
        <taxon>Pseudomonadati</taxon>
        <taxon>Bacteroidota</taxon>
        <taxon>Flavobacteriia</taxon>
        <taxon>Flavobacteriales</taxon>
        <taxon>Flavobacteriaceae</taxon>
        <taxon>Christiangramia</taxon>
    </lineage>
</organism>
<evidence type="ECO:0000313" key="2">
    <source>
        <dbReference type="Proteomes" id="UP001139344"/>
    </source>
</evidence>
<sequence length="172" mass="19768">MKKLIILSLFIGLISWSCKDANEDKELRYTQDSEEINTLKAAISDYEKGDWESMKSHYADTAQIFHNSKEGQDIDATINSHKESLTGLSNYGFLDEEEEFEMVLTDDDHTWVNYWGDWQGTISGSNEEIIIPVHLTARFVDGKIVREYGYWDNSAMMMAMQTADTTRTDTIN</sequence>
<keyword evidence="2" id="KW-1185">Reference proteome</keyword>
<comment type="caution">
    <text evidence="1">The sequence shown here is derived from an EMBL/GenBank/DDBJ whole genome shotgun (WGS) entry which is preliminary data.</text>
</comment>